<accession>A0A0E9PVX8</accession>
<protein>
    <submittedName>
        <fullName evidence="1">Uncharacterized protein</fullName>
    </submittedName>
</protein>
<proteinExistence type="predicted"/>
<reference evidence="1" key="2">
    <citation type="journal article" date="2015" name="Fish Shellfish Immunol.">
        <title>Early steps in the European eel (Anguilla anguilla)-Vibrio vulnificus interaction in the gills: Role of the RtxA13 toxin.</title>
        <authorList>
            <person name="Callol A."/>
            <person name="Pajuelo D."/>
            <person name="Ebbesson L."/>
            <person name="Teles M."/>
            <person name="MacKenzie S."/>
            <person name="Amaro C."/>
        </authorList>
    </citation>
    <scope>NUCLEOTIDE SEQUENCE</scope>
</reference>
<dbReference type="EMBL" id="GBXM01100150">
    <property type="protein sequence ID" value="JAH08427.1"/>
    <property type="molecule type" value="Transcribed_RNA"/>
</dbReference>
<evidence type="ECO:0000313" key="1">
    <source>
        <dbReference type="EMBL" id="JAH08427.1"/>
    </source>
</evidence>
<sequence length="24" mass="2863">MTEAVCISPRHLYHPFLFLFLLSK</sequence>
<name>A0A0E9PVX8_ANGAN</name>
<dbReference type="AlphaFoldDB" id="A0A0E9PVX8"/>
<reference evidence="1" key="1">
    <citation type="submission" date="2014-11" db="EMBL/GenBank/DDBJ databases">
        <authorList>
            <person name="Amaro Gonzalez C."/>
        </authorList>
    </citation>
    <scope>NUCLEOTIDE SEQUENCE</scope>
</reference>
<organism evidence="1">
    <name type="scientific">Anguilla anguilla</name>
    <name type="common">European freshwater eel</name>
    <name type="synonym">Muraena anguilla</name>
    <dbReference type="NCBI Taxonomy" id="7936"/>
    <lineage>
        <taxon>Eukaryota</taxon>
        <taxon>Metazoa</taxon>
        <taxon>Chordata</taxon>
        <taxon>Craniata</taxon>
        <taxon>Vertebrata</taxon>
        <taxon>Euteleostomi</taxon>
        <taxon>Actinopterygii</taxon>
        <taxon>Neopterygii</taxon>
        <taxon>Teleostei</taxon>
        <taxon>Anguilliformes</taxon>
        <taxon>Anguillidae</taxon>
        <taxon>Anguilla</taxon>
    </lineage>
</organism>